<evidence type="ECO:0000313" key="2">
    <source>
        <dbReference type="EMBL" id="MBG8554877.1"/>
    </source>
</evidence>
<proteinExistence type="predicted"/>
<reference evidence="2 3" key="1">
    <citation type="submission" date="2020-11" db="EMBL/GenBank/DDBJ databases">
        <title>Hymenobacter sp.</title>
        <authorList>
            <person name="Kim M.K."/>
        </authorList>
    </citation>
    <scope>NUCLEOTIDE SEQUENCE [LARGE SCALE GENOMIC DNA]</scope>
    <source>
        <strain evidence="2 3">BT594</strain>
    </source>
</reference>
<feature type="chain" id="PRO_5045561150" description="DUF5723 domain-containing protein" evidence="1">
    <location>
        <begin position="22"/>
        <end position="290"/>
    </location>
</feature>
<comment type="caution">
    <text evidence="2">The sequence shown here is derived from an EMBL/GenBank/DDBJ whole genome shotgun (WGS) entry which is preliminary data.</text>
</comment>
<evidence type="ECO:0000256" key="1">
    <source>
        <dbReference type="SAM" id="SignalP"/>
    </source>
</evidence>
<accession>A0ABS0L454</accession>
<keyword evidence="3" id="KW-1185">Reference proteome</keyword>
<keyword evidence="1" id="KW-0732">Signal</keyword>
<evidence type="ECO:0000313" key="3">
    <source>
        <dbReference type="Proteomes" id="UP000601099"/>
    </source>
</evidence>
<gene>
    <name evidence="2" type="ORF">I5L79_15075</name>
</gene>
<dbReference type="RefSeq" id="WP_196955894.1">
    <property type="nucleotide sequence ID" value="NZ_JADWYK010000009.1"/>
</dbReference>
<sequence length="290" mass="32247">MMRKTVLVLLLLLAAPTLLWAQDSEEFGFGFYVQGGTNYTPGFRLDSYDRFRASFNQAARSRLQTELGAWQPQRFQNFGGGLYFGPLHLSFNKQFSSATAVAKFKNGDQREMTLDYNPLDMHFELLFGKRLQVGAGCGLRVENATVRSGLRYAGGPLSYGEDQALNGIFRSISGGAMTGSARVDFQLVRVKKRPLLTLSMRGTYAGVTRKFLEGNAYLLPYSDQMMKKMRGGSGHADGTLRFYLPEDVSQRNNVYTTMVGGGEAFSGTVHGWAFSANLLFTPFEWYADAN</sequence>
<evidence type="ECO:0008006" key="4">
    <source>
        <dbReference type="Google" id="ProtNLM"/>
    </source>
</evidence>
<organism evidence="2 3">
    <name type="scientific">Hymenobacter guriensis</name>
    <dbReference type="NCBI Taxonomy" id="2793065"/>
    <lineage>
        <taxon>Bacteria</taxon>
        <taxon>Pseudomonadati</taxon>
        <taxon>Bacteroidota</taxon>
        <taxon>Cytophagia</taxon>
        <taxon>Cytophagales</taxon>
        <taxon>Hymenobacteraceae</taxon>
        <taxon>Hymenobacter</taxon>
    </lineage>
</organism>
<feature type="signal peptide" evidence="1">
    <location>
        <begin position="1"/>
        <end position="21"/>
    </location>
</feature>
<protein>
    <recommendedName>
        <fullName evidence="4">DUF5723 domain-containing protein</fullName>
    </recommendedName>
</protein>
<dbReference type="EMBL" id="JADWYK010000009">
    <property type="protein sequence ID" value="MBG8554877.1"/>
    <property type="molecule type" value="Genomic_DNA"/>
</dbReference>
<name>A0ABS0L454_9BACT</name>
<dbReference type="Proteomes" id="UP000601099">
    <property type="component" value="Unassembled WGS sequence"/>
</dbReference>